<keyword evidence="3" id="KW-1185">Reference proteome</keyword>
<feature type="region of interest" description="Disordered" evidence="1">
    <location>
        <begin position="76"/>
        <end position="106"/>
    </location>
</feature>
<dbReference type="EMBL" id="BAAAXF010000057">
    <property type="protein sequence ID" value="GAA3500998.1"/>
    <property type="molecule type" value="Genomic_DNA"/>
</dbReference>
<proteinExistence type="predicted"/>
<sequence>MLPGLIAEAPTQGIPPVECGSPTRPFHHSLPLGTWHLNVWTAQEREGYGALFLALCLCVCAAELFDEACCNAATARTDWSSRTSRHTAEPHPDPQTSTGPTGPWRS</sequence>
<organism evidence="2 3">
    <name type="scientific">Streptomyces prasinosporus</name>
    <dbReference type="NCBI Taxonomy" id="68256"/>
    <lineage>
        <taxon>Bacteria</taxon>
        <taxon>Bacillati</taxon>
        <taxon>Actinomycetota</taxon>
        <taxon>Actinomycetes</taxon>
        <taxon>Kitasatosporales</taxon>
        <taxon>Streptomycetaceae</taxon>
        <taxon>Streptomyces</taxon>
        <taxon>Streptomyces albogriseolus group</taxon>
    </lineage>
</organism>
<evidence type="ECO:0000256" key="1">
    <source>
        <dbReference type="SAM" id="MobiDB-lite"/>
    </source>
</evidence>
<protein>
    <submittedName>
        <fullName evidence="2">Uncharacterized protein</fullName>
    </submittedName>
</protein>
<gene>
    <name evidence="2" type="ORF">GCM10019016_081050</name>
</gene>
<reference evidence="3" key="1">
    <citation type="journal article" date="2019" name="Int. J. Syst. Evol. Microbiol.">
        <title>The Global Catalogue of Microorganisms (GCM) 10K type strain sequencing project: providing services to taxonomists for standard genome sequencing and annotation.</title>
        <authorList>
            <consortium name="The Broad Institute Genomics Platform"/>
            <consortium name="The Broad Institute Genome Sequencing Center for Infectious Disease"/>
            <person name="Wu L."/>
            <person name="Ma J."/>
        </authorList>
    </citation>
    <scope>NUCLEOTIDE SEQUENCE [LARGE SCALE GENOMIC DNA]</scope>
    <source>
        <strain evidence="3">JCM 4816</strain>
    </source>
</reference>
<evidence type="ECO:0000313" key="2">
    <source>
        <dbReference type="EMBL" id="GAA3500998.1"/>
    </source>
</evidence>
<name>A0ABP6U2T7_9ACTN</name>
<dbReference type="Proteomes" id="UP001501455">
    <property type="component" value="Unassembled WGS sequence"/>
</dbReference>
<evidence type="ECO:0000313" key="3">
    <source>
        <dbReference type="Proteomes" id="UP001501455"/>
    </source>
</evidence>
<accession>A0ABP6U2T7</accession>
<comment type="caution">
    <text evidence="2">The sequence shown here is derived from an EMBL/GenBank/DDBJ whole genome shotgun (WGS) entry which is preliminary data.</text>
</comment>